<accession>A0A1T4WNV3</accession>
<evidence type="ECO:0000313" key="2">
    <source>
        <dbReference type="Proteomes" id="UP000190286"/>
    </source>
</evidence>
<keyword evidence="2" id="KW-1185">Reference proteome</keyword>
<dbReference type="GeneID" id="93337285"/>
<organism evidence="1 2">
    <name type="scientific">Gemmiger formicilis</name>
    <dbReference type="NCBI Taxonomy" id="745368"/>
    <lineage>
        <taxon>Bacteria</taxon>
        <taxon>Bacillati</taxon>
        <taxon>Bacillota</taxon>
        <taxon>Clostridia</taxon>
        <taxon>Eubacteriales</taxon>
        <taxon>Gemmiger</taxon>
    </lineage>
</organism>
<protein>
    <submittedName>
        <fullName evidence="1">DHHW protein</fullName>
    </submittedName>
</protein>
<dbReference type="OrthoDB" id="175771at2"/>
<dbReference type="AlphaFoldDB" id="A0A1T4WNV3"/>
<name>A0A1T4WNV3_9FIRM</name>
<dbReference type="Pfam" id="PF14286">
    <property type="entry name" value="DHHW"/>
    <property type="match status" value="1"/>
</dbReference>
<dbReference type="STRING" id="745368.SAMN02745178_00800"/>
<sequence>MSKVVYRKNGGRRRAGYPLLVLCAVLLFGFSLVNIVWPKRTQLELENRKAAQLPAFSVSALLDGSWQSGFARWMQDQFSLRDAAVNTQRAADEVLFRKAEEGGILLGKDRWMFTKLFTVDDATRKQLAKNVQAVSEFAANHPGKVTFLLAPSASVIYPEELPAGAPMVDENAMLDDIFAKVGQSADVIDLRGTFTDLKDEYLYFKTDHHWTPNGAYRAYEQFCSLKGLTPFDRAAHEPITVTDFQGTHYSATRLWNVENDEITYYPFDSLMTIYKITGEAAYEPETTENIVNMQKFNTRDKYAAFLDGNNGYSTIEGRGTGSILVVKDSYANSFVPYLTENYAKIGVVDFRNFKYGLDSTIEKEGYDEVLVLYNFQTFIADTNLIYISRPSTLS</sequence>
<gene>
    <name evidence="1" type="ORF">SAMN02745178_00800</name>
</gene>
<evidence type="ECO:0000313" key="1">
    <source>
        <dbReference type="EMBL" id="SKA78558.1"/>
    </source>
</evidence>
<dbReference type="Proteomes" id="UP000190286">
    <property type="component" value="Unassembled WGS sequence"/>
</dbReference>
<reference evidence="1 2" key="1">
    <citation type="submission" date="2017-02" db="EMBL/GenBank/DDBJ databases">
        <authorList>
            <person name="Peterson S.W."/>
        </authorList>
    </citation>
    <scope>NUCLEOTIDE SEQUENCE [LARGE SCALE GENOMIC DNA]</scope>
    <source>
        <strain evidence="1 2">ATCC 27749</strain>
    </source>
</reference>
<proteinExistence type="predicted"/>
<dbReference type="RefSeq" id="WP_078783798.1">
    <property type="nucleotide sequence ID" value="NZ_FUYF01000003.1"/>
</dbReference>
<dbReference type="EMBL" id="FUYF01000003">
    <property type="protein sequence ID" value="SKA78558.1"/>
    <property type="molecule type" value="Genomic_DNA"/>
</dbReference>
<dbReference type="InterPro" id="IPR025945">
    <property type="entry name" value="DHHW"/>
</dbReference>